<keyword evidence="3" id="KW-1003">Cell membrane</keyword>
<dbReference type="Proteomes" id="UP000664844">
    <property type="component" value="Unassembled WGS sequence"/>
</dbReference>
<keyword evidence="4 7" id="KW-0812">Transmembrane</keyword>
<keyword evidence="9" id="KW-1185">Reference proteome</keyword>
<feature type="transmembrane region" description="Helical" evidence="7">
    <location>
        <begin position="207"/>
        <end position="226"/>
    </location>
</feature>
<feature type="transmembrane region" description="Helical" evidence="7">
    <location>
        <begin position="360"/>
        <end position="390"/>
    </location>
</feature>
<dbReference type="PANTHER" id="PTHR30250:SF10">
    <property type="entry name" value="LIPOPOLYSACCHARIDE BIOSYNTHESIS PROTEIN WZXC"/>
    <property type="match status" value="1"/>
</dbReference>
<evidence type="ECO:0000256" key="5">
    <source>
        <dbReference type="ARBA" id="ARBA00022989"/>
    </source>
</evidence>
<name>A0ABS3FLQ3_9CYAN</name>
<dbReference type="RefSeq" id="WP_207086598.1">
    <property type="nucleotide sequence ID" value="NZ_JAFLQW010000064.1"/>
</dbReference>
<feature type="transmembrane region" description="Helical" evidence="7">
    <location>
        <begin position="443"/>
        <end position="463"/>
    </location>
</feature>
<reference evidence="8 9" key="1">
    <citation type="submission" date="2021-03" db="EMBL/GenBank/DDBJ databases">
        <title>Metabolic Capacity of the Antarctic Cyanobacterium Phormidium pseudopriestleyi that Sustains Oxygenic Photosynthesis in the Presence of Hydrogen Sulfide.</title>
        <authorList>
            <person name="Lumian J.E."/>
            <person name="Jungblut A.D."/>
            <person name="Dillon M.L."/>
            <person name="Hawes I."/>
            <person name="Doran P.T."/>
            <person name="Mackey T.J."/>
            <person name="Dick G.J."/>
            <person name="Grettenberger C.L."/>
            <person name="Sumner D.Y."/>
        </authorList>
    </citation>
    <scope>NUCLEOTIDE SEQUENCE [LARGE SCALE GENOMIC DNA]</scope>
    <source>
        <strain evidence="8 9">FRX01</strain>
    </source>
</reference>
<proteinExistence type="inferred from homology"/>
<dbReference type="Pfam" id="PF13440">
    <property type="entry name" value="Polysacc_synt_3"/>
    <property type="match status" value="1"/>
</dbReference>
<feature type="transmembrane region" description="Helical" evidence="7">
    <location>
        <begin position="290"/>
        <end position="315"/>
    </location>
</feature>
<feature type="transmembrane region" description="Helical" evidence="7">
    <location>
        <begin position="177"/>
        <end position="195"/>
    </location>
</feature>
<keyword evidence="6 7" id="KW-0472">Membrane</keyword>
<dbReference type="InterPro" id="IPR050833">
    <property type="entry name" value="Poly_Biosynth_Transport"/>
</dbReference>
<dbReference type="CDD" id="cd13127">
    <property type="entry name" value="MATE_tuaB_like"/>
    <property type="match status" value="1"/>
</dbReference>
<evidence type="ECO:0000313" key="9">
    <source>
        <dbReference type="Proteomes" id="UP000664844"/>
    </source>
</evidence>
<gene>
    <name evidence="8" type="ORF">J0895_02695</name>
</gene>
<evidence type="ECO:0000313" key="8">
    <source>
        <dbReference type="EMBL" id="MBO0348029.1"/>
    </source>
</evidence>
<comment type="subcellular location">
    <subcellularLocation>
        <location evidence="1">Cell membrane</location>
        <topology evidence="1">Multi-pass membrane protein</topology>
    </subcellularLocation>
</comment>
<feature type="transmembrane region" description="Helical" evidence="7">
    <location>
        <begin position="410"/>
        <end position="431"/>
    </location>
</feature>
<evidence type="ECO:0000256" key="1">
    <source>
        <dbReference type="ARBA" id="ARBA00004651"/>
    </source>
</evidence>
<comment type="similarity">
    <text evidence="2">Belongs to the polysaccharide synthase family.</text>
</comment>
<evidence type="ECO:0000256" key="7">
    <source>
        <dbReference type="SAM" id="Phobius"/>
    </source>
</evidence>
<evidence type="ECO:0000256" key="3">
    <source>
        <dbReference type="ARBA" id="ARBA00022475"/>
    </source>
</evidence>
<feature type="transmembrane region" description="Helical" evidence="7">
    <location>
        <begin position="327"/>
        <end position="348"/>
    </location>
</feature>
<sequence length="485" mass="53485">MNLRQQALKGVLWSAIQNWGTQVISFLVFFVLARLLEPKAFGLVALAGVFFSFMELFLGQGFANALVQRDELEPEHLDTAFWINLSIGGILMAIAIAFAAPIANWFDQPQLTPILQWMSPSFLLAALSDVQQTLFRRQFAFRALSMRSLVATFIGGLVGVIMALLGLGVWSLVGQRLSNALAGVLVLWWASAWRPGLKVSLRHAKELFSFGISIMGSQLLTFFVLRADDFLVGKFLGAVELGYYTIAYRVLLMITQLLYTTTNQVVLPTFSRLQQEPERMRRGLYNATQLSSLISLPLCFGMAALAPELVLGLFGEQWIPSVTTMQVLAFVGPMQLSQGIVSSAITALGKPNWNLKVNLLNAIASVVAFSLAVQWGIVAVAAGRVVSGYFVAPIRVGMLRRLLSIKLTTYFYQFATPLVASLGMVVSIIGAKYLLIDWLNWQALLAVCIVLSAGVYGLILWLIDPQLVRQALEMARSILSRKKKK</sequence>
<feature type="transmembrane region" description="Helical" evidence="7">
    <location>
        <begin position="79"/>
        <end position="102"/>
    </location>
</feature>
<dbReference type="PANTHER" id="PTHR30250">
    <property type="entry name" value="PST FAMILY PREDICTED COLANIC ACID TRANSPORTER"/>
    <property type="match status" value="1"/>
</dbReference>
<protein>
    <submittedName>
        <fullName evidence="8">Lipopolysaccharide biosynthesis protein</fullName>
    </submittedName>
</protein>
<keyword evidence="5 7" id="KW-1133">Transmembrane helix</keyword>
<feature type="transmembrane region" description="Helical" evidence="7">
    <location>
        <begin position="12"/>
        <end position="35"/>
    </location>
</feature>
<feature type="transmembrane region" description="Helical" evidence="7">
    <location>
        <begin position="41"/>
        <end position="67"/>
    </location>
</feature>
<accession>A0ABS3FLQ3</accession>
<evidence type="ECO:0000256" key="2">
    <source>
        <dbReference type="ARBA" id="ARBA00007430"/>
    </source>
</evidence>
<feature type="transmembrane region" description="Helical" evidence="7">
    <location>
        <begin position="150"/>
        <end position="171"/>
    </location>
</feature>
<dbReference type="EMBL" id="JAFLQW010000064">
    <property type="protein sequence ID" value="MBO0348029.1"/>
    <property type="molecule type" value="Genomic_DNA"/>
</dbReference>
<organism evidence="8 9">
    <name type="scientific">Phormidium pseudopriestleyi FRX01</name>
    <dbReference type="NCBI Taxonomy" id="1759528"/>
    <lineage>
        <taxon>Bacteria</taxon>
        <taxon>Bacillati</taxon>
        <taxon>Cyanobacteriota</taxon>
        <taxon>Cyanophyceae</taxon>
        <taxon>Oscillatoriophycideae</taxon>
        <taxon>Oscillatoriales</taxon>
        <taxon>Oscillatoriaceae</taxon>
        <taxon>Phormidium</taxon>
    </lineage>
</organism>
<comment type="caution">
    <text evidence="8">The sequence shown here is derived from an EMBL/GenBank/DDBJ whole genome shotgun (WGS) entry which is preliminary data.</text>
</comment>
<evidence type="ECO:0000256" key="4">
    <source>
        <dbReference type="ARBA" id="ARBA00022692"/>
    </source>
</evidence>
<evidence type="ECO:0000256" key="6">
    <source>
        <dbReference type="ARBA" id="ARBA00023136"/>
    </source>
</evidence>